<feature type="transmembrane region" description="Helical" evidence="1">
    <location>
        <begin position="33"/>
        <end position="54"/>
    </location>
</feature>
<gene>
    <name evidence="2" type="ORF">HMPREF9334_00396</name>
</gene>
<keyword evidence="1" id="KW-0472">Membrane</keyword>
<dbReference type="OrthoDB" id="1665936at2"/>
<keyword evidence="3" id="KW-1185">Reference proteome</keyword>
<protein>
    <submittedName>
        <fullName evidence="2">Uncharacterized protein</fullName>
    </submittedName>
</protein>
<dbReference type="eggNOG" id="ENOG5033YMY">
    <property type="taxonomic scope" value="Bacteria"/>
</dbReference>
<dbReference type="EMBL" id="ACZM01000003">
    <property type="protein sequence ID" value="EHG22360.1"/>
    <property type="molecule type" value="Genomic_DNA"/>
</dbReference>
<dbReference type="RefSeq" id="WP_006691846.1">
    <property type="nucleotide sequence ID" value="NZ_JH376797.1"/>
</dbReference>
<dbReference type="STRING" id="679201.HMPREF9334_00396"/>
<keyword evidence="1" id="KW-0812">Transmembrane</keyword>
<dbReference type="PATRIC" id="fig|679201.3.peg.398"/>
<evidence type="ECO:0000313" key="3">
    <source>
        <dbReference type="Proteomes" id="UP000004129"/>
    </source>
</evidence>
<organism evidence="2 3">
    <name type="scientific">Selenomonas infelix ATCC 43532</name>
    <dbReference type="NCBI Taxonomy" id="679201"/>
    <lineage>
        <taxon>Bacteria</taxon>
        <taxon>Bacillati</taxon>
        <taxon>Bacillota</taxon>
        <taxon>Negativicutes</taxon>
        <taxon>Selenomonadales</taxon>
        <taxon>Selenomonadaceae</taxon>
        <taxon>Selenomonas</taxon>
    </lineage>
</organism>
<dbReference type="Proteomes" id="UP000004129">
    <property type="component" value="Unassembled WGS sequence"/>
</dbReference>
<evidence type="ECO:0000313" key="2">
    <source>
        <dbReference type="EMBL" id="EHG22360.1"/>
    </source>
</evidence>
<reference evidence="2 3" key="1">
    <citation type="submission" date="2011-08" db="EMBL/GenBank/DDBJ databases">
        <title>The Genome Sequence of Selenomonas infelix ATCC 43532.</title>
        <authorList>
            <consortium name="The Broad Institute Genome Sequencing Platform"/>
            <person name="Earl A."/>
            <person name="Ward D."/>
            <person name="Feldgarden M."/>
            <person name="Gevers D."/>
            <person name="Izard J."/>
            <person name="Blanton J.M."/>
            <person name="Baranova O.V."/>
            <person name="Dewhirst F.E."/>
            <person name="Young S.K."/>
            <person name="Zeng Q."/>
            <person name="Gargeya S."/>
            <person name="Fitzgerald M."/>
            <person name="Haas B."/>
            <person name="Abouelleil A."/>
            <person name="Alvarado L."/>
            <person name="Arachchi H.M."/>
            <person name="Berlin A."/>
            <person name="Brown A."/>
            <person name="Chapman S.B."/>
            <person name="Chen Z."/>
            <person name="Dunbar C."/>
            <person name="Freedman E."/>
            <person name="Gearin G."/>
            <person name="Gellesch M."/>
            <person name="Goldberg J."/>
            <person name="Griggs A."/>
            <person name="Gujja S."/>
            <person name="Heiman D."/>
            <person name="Howarth C."/>
            <person name="Larson L."/>
            <person name="Lui A."/>
            <person name="MacDonald P.J.P."/>
            <person name="Montmayeur A."/>
            <person name="Murphy C."/>
            <person name="Neiman D."/>
            <person name="Pearson M."/>
            <person name="Priest M."/>
            <person name="Roberts A."/>
            <person name="Saif S."/>
            <person name="Shea T."/>
            <person name="Shenoy N."/>
            <person name="Sisk P."/>
            <person name="Stolte C."/>
            <person name="Sykes S."/>
            <person name="Wortman J."/>
            <person name="Nusbaum C."/>
            <person name="Birren B."/>
        </authorList>
    </citation>
    <scope>NUCLEOTIDE SEQUENCE [LARGE SCALE GENOMIC DNA]</scope>
    <source>
        <strain evidence="2 3">ATCC 43532</strain>
    </source>
</reference>
<name>G5GMB5_9FIRM</name>
<evidence type="ECO:0000256" key="1">
    <source>
        <dbReference type="SAM" id="Phobius"/>
    </source>
</evidence>
<sequence>MDLTQTAGFSLLCFILWSLLYMYCTPSTGRLRVYAKIFLTGNALLLFISLNLYFSAKNAIEVKRVIEKYSVESTVDLLKIMHEPGHTAEMQENRLFIDQGTDHERIFVLMREPFFYIIDQGRMVQMTKELPN</sequence>
<dbReference type="HOGENOM" id="CLU_1936659_0_0_9"/>
<comment type="caution">
    <text evidence="2">The sequence shown here is derived from an EMBL/GenBank/DDBJ whole genome shotgun (WGS) entry which is preliminary data.</text>
</comment>
<feature type="transmembrane region" description="Helical" evidence="1">
    <location>
        <begin position="6"/>
        <end position="24"/>
    </location>
</feature>
<proteinExistence type="predicted"/>
<keyword evidence="1" id="KW-1133">Transmembrane helix</keyword>
<accession>G5GMB5</accession>
<dbReference type="AlphaFoldDB" id="G5GMB5"/>